<dbReference type="PROSITE" id="PS50887">
    <property type="entry name" value="GGDEF"/>
    <property type="match status" value="1"/>
</dbReference>
<dbReference type="Gene3D" id="3.30.70.270">
    <property type="match status" value="1"/>
</dbReference>
<gene>
    <name evidence="5" type="ORF">DN730_14820</name>
</gene>
<dbReference type="InterPro" id="IPR029787">
    <property type="entry name" value="Nucleotide_cyclase"/>
</dbReference>
<keyword evidence="2" id="KW-0472">Membrane</keyword>
<dbReference type="PROSITE" id="PS50883">
    <property type="entry name" value="EAL"/>
    <property type="match status" value="1"/>
</dbReference>
<name>A0A370U639_9GAMM</name>
<reference evidence="5 6" key="1">
    <citation type="submission" date="2018-06" db="EMBL/GenBank/DDBJ databases">
        <title>Marinomonas sp. YLB-05 draft genome sequence.</title>
        <authorList>
            <person name="Yu L."/>
            <person name="Tang X."/>
        </authorList>
    </citation>
    <scope>NUCLEOTIDE SEQUENCE [LARGE SCALE GENOMIC DNA]</scope>
    <source>
        <strain evidence="5 6">YLB-05</strain>
    </source>
</reference>
<dbReference type="SMART" id="SM00267">
    <property type="entry name" value="GGDEF"/>
    <property type="match status" value="1"/>
</dbReference>
<dbReference type="InterPro" id="IPR035919">
    <property type="entry name" value="EAL_sf"/>
</dbReference>
<dbReference type="Pfam" id="PF00990">
    <property type="entry name" value="GGDEF"/>
    <property type="match status" value="1"/>
</dbReference>
<accession>A0A370U639</accession>
<evidence type="ECO:0008006" key="7">
    <source>
        <dbReference type="Google" id="ProtNLM"/>
    </source>
</evidence>
<dbReference type="PANTHER" id="PTHR33121:SF70">
    <property type="entry name" value="SIGNALING PROTEIN YKOW"/>
    <property type="match status" value="1"/>
</dbReference>
<evidence type="ECO:0000313" key="6">
    <source>
        <dbReference type="Proteomes" id="UP000254326"/>
    </source>
</evidence>
<dbReference type="SMART" id="SM00052">
    <property type="entry name" value="EAL"/>
    <property type="match status" value="1"/>
</dbReference>
<dbReference type="Pfam" id="PF00563">
    <property type="entry name" value="EAL"/>
    <property type="match status" value="1"/>
</dbReference>
<dbReference type="InterPro" id="IPR043128">
    <property type="entry name" value="Rev_trsase/Diguanyl_cyclase"/>
</dbReference>
<dbReference type="SUPFAM" id="SSF141868">
    <property type="entry name" value="EAL domain-like"/>
    <property type="match status" value="1"/>
</dbReference>
<dbReference type="PANTHER" id="PTHR33121">
    <property type="entry name" value="CYCLIC DI-GMP PHOSPHODIESTERASE PDEF"/>
    <property type="match status" value="1"/>
</dbReference>
<feature type="transmembrane region" description="Helical" evidence="2">
    <location>
        <begin position="179"/>
        <end position="204"/>
    </location>
</feature>
<organism evidence="5 6">
    <name type="scientific">Marinomonas piezotolerans</name>
    <dbReference type="NCBI Taxonomy" id="2213058"/>
    <lineage>
        <taxon>Bacteria</taxon>
        <taxon>Pseudomonadati</taxon>
        <taxon>Pseudomonadota</taxon>
        <taxon>Gammaproteobacteria</taxon>
        <taxon>Oceanospirillales</taxon>
        <taxon>Oceanospirillaceae</taxon>
        <taxon>Marinomonas</taxon>
    </lineage>
</organism>
<dbReference type="CDD" id="cd01948">
    <property type="entry name" value="EAL"/>
    <property type="match status" value="1"/>
</dbReference>
<keyword evidence="2" id="KW-1133">Transmembrane helix</keyword>
<dbReference type="Gene3D" id="6.10.340.10">
    <property type="match status" value="1"/>
</dbReference>
<dbReference type="Proteomes" id="UP000254326">
    <property type="component" value="Unassembled WGS sequence"/>
</dbReference>
<dbReference type="Gene3D" id="3.20.20.450">
    <property type="entry name" value="EAL domain"/>
    <property type="match status" value="1"/>
</dbReference>
<evidence type="ECO:0000313" key="5">
    <source>
        <dbReference type="EMBL" id="RDL43249.1"/>
    </source>
</evidence>
<feature type="domain" description="GGDEF" evidence="4">
    <location>
        <begin position="290"/>
        <end position="427"/>
    </location>
</feature>
<dbReference type="InterPro" id="IPR050706">
    <property type="entry name" value="Cyclic-di-GMP_PDE-like"/>
</dbReference>
<protein>
    <recommendedName>
        <fullName evidence="7">GGDEF-domain containing protein</fullName>
    </recommendedName>
</protein>
<dbReference type="EMBL" id="QKRA01000008">
    <property type="protein sequence ID" value="RDL43249.1"/>
    <property type="molecule type" value="Genomic_DNA"/>
</dbReference>
<dbReference type="InterPro" id="IPR001633">
    <property type="entry name" value="EAL_dom"/>
</dbReference>
<evidence type="ECO:0000256" key="1">
    <source>
        <dbReference type="ARBA" id="ARBA00001946"/>
    </source>
</evidence>
<evidence type="ECO:0000259" key="3">
    <source>
        <dbReference type="PROSITE" id="PS50883"/>
    </source>
</evidence>
<comment type="cofactor">
    <cofactor evidence="1">
        <name>Mg(2+)</name>
        <dbReference type="ChEBI" id="CHEBI:18420"/>
    </cofactor>
</comment>
<dbReference type="FunFam" id="3.30.70.270:FF:000001">
    <property type="entry name" value="Diguanylate cyclase domain protein"/>
    <property type="match status" value="1"/>
</dbReference>
<dbReference type="CDD" id="cd01949">
    <property type="entry name" value="GGDEF"/>
    <property type="match status" value="1"/>
</dbReference>
<keyword evidence="2" id="KW-0812">Transmembrane</keyword>
<dbReference type="AlphaFoldDB" id="A0A370U639"/>
<sequence length="700" mass="78551">MEHIRLSEQNTSNKIVEKGILTVELRRRIAFQQAKIILISSFLIGGLSALAQFYIDLTNVRAQQLENIERSLSIYEPSIKRAVYSLNVSEAIEVADLMVSDPLFNAATIFDDFGDLMAATHNTPKPLSWTASFSFYLLDIPPQYQRSLKISDGSKPSNAKLIVELDTITVAEGLANRALALSISGFFATVLLSAALFAIFYRFISTPIQRISQWVEQLERLGTNLSLPYQKEDELGDLVRNVHTIWHKKDTAAQQVLTLAYYDPLTQLANRRLLTEELDKSLETSNQHNGVGAVMYLDIDRFKTINDSLGHNVGDQLLVEIAERISKLVGRHSLCARFGGDEFVLLLPELGDEETAIRKAKHLAREIIDAVAIPTKIERNSIHCSTSIGITTFSEPTDCSNQVLRRADTALYRVKAEGRNNYQFYDQSMQQQARWRWEIEEGLHQAIAKDELQIWLQPQVSAEHFIIGAEVLLRWQHPEKGLISPIEFISIAEESGQIDALEAWVLDRSLALLRQWQNKGLPECFERLSINISPAHFMQPGFTSRVLALLDQHAIDGVNIEFEITENLLIENFSLASKTMNILQAHGISFAIDDFGTGYSSLRYLSQLPLNILKIDRSFISDLEHNNNDASLVEVILITADKLGLAVIAEGVETSAQEAILAEHGCKIYQGFYFSRPQPAASFYSLLTAQNGFLKLVSTV</sequence>
<dbReference type="NCBIfam" id="TIGR00254">
    <property type="entry name" value="GGDEF"/>
    <property type="match status" value="1"/>
</dbReference>
<keyword evidence="6" id="KW-1185">Reference proteome</keyword>
<dbReference type="GO" id="GO:0071111">
    <property type="term" value="F:cyclic-guanylate-specific phosphodiesterase activity"/>
    <property type="evidence" value="ECO:0007669"/>
    <property type="project" value="InterPro"/>
</dbReference>
<feature type="transmembrane region" description="Helical" evidence="2">
    <location>
        <begin position="36"/>
        <end position="55"/>
    </location>
</feature>
<comment type="caution">
    <text evidence="5">The sequence shown here is derived from an EMBL/GenBank/DDBJ whole genome shotgun (WGS) entry which is preliminary data.</text>
</comment>
<dbReference type="SUPFAM" id="SSF55073">
    <property type="entry name" value="Nucleotide cyclase"/>
    <property type="match status" value="1"/>
</dbReference>
<proteinExistence type="predicted"/>
<evidence type="ECO:0000259" key="4">
    <source>
        <dbReference type="PROSITE" id="PS50887"/>
    </source>
</evidence>
<evidence type="ECO:0000256" key="2">
    <source>
        <dbReference type="SAM" id="Phobius"/>
    </source>
</evidence>
<feature type="domain" description="EAL" evidence="3">
    <location>
        <begin position="436"/>
        <end position="691"/>
    </location>
</feature>
<dbReference type="InterPro" id="IPR000160">
    <property type="entry name" value="GGDEF_dom"/>
</dbReference>